<feature type="non-terminal residue" evidence="1">
    <location>
        <position position="105"/>
    </location>
</feature>
<name>A0AAQ4D4H9_AMBAM</name>
<sequence length="105" mass="11897">MAEGGNGGTSGIEATRSFSMDILSFEPPVFLWHEVCCAFSRFATESRPSRNFYPRGQTNYKALKSSIFCLYRQNPISLRWIITKLFNVLSKHLPPQASRGEADVY</sequence>
<organism evidence="1 2">
    <name type="scientific">Amblyomma americanum</name>
    <name type="common">Lone star tick</name>
    <dbReference type="NCBI Taxonomy" id="6943"/>
    <lineage>
        <taxon>Eukaryota</taxon>
        <taxon>Metazoa</taxon>
        <taxon>Ecdysozoa</taxon>
        <taxon>Arthropoda</taxon>
        <taxon>Chelicerata</taxon>
        <taxon>Arachnida</taxon>
        <taxon>Acari</taxon>
        <taxon>Parasitiformes</taxon>
        <taxon>Ixodida</taxon>
        <taxon>Ixodoidea</taxon>
        <taxon>Ixodidae</taxon>
        <taxon>Amblyomminae</taxon>
        <taxon>Amblyomma</taxon>
    </lineage>
</organism>
<dbReference type="Proteomes" id="UP001321473">
    <property type="component" value="Unassembled WGS sequence"/>
</dbReference>
<dbReference type="EMBL" id="JARKHS020035276">
    <property type="protein sequence ID" value="KAK8757369.1"/>
    <property type="molecule type" value="Genomic_DNA"/>
</dbReference>
<proteinExistence type="predicted"/>
<evidence type="ECO:0000313" key="1">
    <source>
        <dbReference type="EMBL" id="KAK8757369.1"/>
    </source>
</evidence>
<accession>A0AAQ4D4H9</accession>
<comment type="caution">
    <text evidence="1">The sequence shown here is derived from an EMBL/GenBank/DDBJ whole genome shotgun (WGS) entry which is preliminary data.</text>
</comment>
<protein>
    <submittedName>
        <fullName evidence="1">Uncharacterized protein</fullName>
    </submittedName>
</protein>
<keyword evidence="2" id="KW-1185">Reference proteome</keyword>
<reference evidence="1 2" key="1">
    <citation type="journal article" date="2023" name="Arcadia Sci">
        <title>De novo assembly of a long-read Amblyomma americanum tick genome.</title>
        <authorList>
            <person name="Chou S."/>
            <person name="Poskanzer K.E."/>
            <person name="Rollins M."/>
            <person name="Thuy-Boun P.S."/>
        </authorList>
    </citation>
    <scope>NUCLEOTIDE SEQUENCE [LARGE SCALE GENOMIC DNA]</scope>
    <source>
        <strain evidence="1">F_SG_1</strain>
        <tissue evidence="1">Salivary glands</tissue>
    </source>
</reference>
<evidence type="ECO:0000313" key="2">
    <source>
        <dbReference type="Proteomes" id="UP001321473"/>
    </source>
</evidence>
<gene>
    <name evidence="1" type="ORF">V5799_004998</name>
</gene>
<dbReference type="AlphaFoldDB" id="A0AAQ4D4H9"/>